<accession>A0ABV2AJE8</accession>
<name>A0ABV2AJE8_9EUKA</name>
<evidence type="ECO:0000313" key="2">
    <source>
        <dbReference type="EMBL" id="MES1919810.1"/>
    </source>
</evidence>
<dbReference type="InterPro" id="IPR029071">
    <property type="entry name" value="Ubiquitin-like_domsf"/>
</dbReference>
<organism evidence="2 3">
    <name type="scientific">Bonamia ostreae</name>
    <dbReference type="NCBI Taxonomy" id="126728"/>
    <lineage>
        <taxon>Eukaryota</taxon>
        <taxon>Sar</taxon>
        <taxon>Rhizaria</taxon>
        <taxon>Endomyxa</taxon>
        <taxon>Ascetosporea</taxon>
        <taxon>Haplosporida</taxon>
        <taxon>Bonamia</taxon>
    </lineage>
</organism>
<keyword evidence="2" id="KW-0687">Ribonucleoprotein</keyword>
<sequence>MLIYIKTLSGDKKEKDFDPDKQISDLKKLISETEMVSTKHIRLINSGRILKDSQTLAHYKILPGDTLHMTIHLRGG</sequence>
<dbReference type="SMART" id="SM00213">
    <property type="entry name" value="UBQ"/>
    <property type="match status" value="1"/>
</dbReference>
<dbReference type="GO" id="GO:0005840">
    <property type="term" value="C:ribosome"/>
    <property type="evidence" value="ECO:0007669"/>
    <property type="project" value="UniProtKB-KW"/>
</dbReference>
<dbReference type="Gene3D" id="3.10.20.90">
    <property type="entry name" value="Phosphatidylinositol 3-kinase Catalytic Subunit, Chain A, domain 1"/>
    <property type="match status" value="1"/>
</dbReference>
<proteinExistence type="predicted"/>
<dbReference type="PROSITE" id="PS50053">
    <property type="entry name" value="UBIQUITIN_2"/>
    <property type="match status" value="1"/>
</dbReference>
<dbReference type="EMBL" id="JBDODL010000407">
    <property type="protein sequence ID" value="MES1919810.1"/>
    <property type="molecule type" value="Genomic_DNA"/>
</dbReference>
<dbReference type="PANTHER" id="PTHR10677:SF3">
    <property type="entry name" value="FI07626P-RELATED"/>
    <property type="match status" value="1"/>
</dbReference>
<dbReference type="SUPFAM" id="SSF54236">
    <property type="entry name" value="Ubiquitin-like"/>
    <property type="match status" value="1"/>
</dbReference>
<reference evidence="2 3" key="1">
    <citation type="journal article" date="2024" name="BMC Biol.">
        <title>Comparative genomics of Ascetosporea gives new insight into the evolutionary basis for animal parasitism in Rhizaria.</title>
        <authorList>
            <person name="Hiltunen Thoren M."/>
            <person name="Onut-Brannstrom I."/>
            <person name="Alfjorden A."/>
            <person name="Peckova H."/>
            <person name="Swords F."/>
            <person name="Hooper C."/>
            <person name="Holzer A.S."/>
            <person name="Bass D."/>
            <person name="Burki F."/>
        </authorList>
    </citation>
    <scope>NUCLEOTIDE SEQUENCE [LARGE SCALE GENOMIC DNA]</scope>
    <source>
        <strain evidence="2">20-A016</strain>
    </source>
</reference>
<evidence type="ECO:0000313" key="3">
    <source>
        <dbReference type="Proteomes" id="UP001439008"/>
    </source>
</evidence>
<dbReference type="PANTHER" id="PTHR10677">
    <property type="entry name" value="UBIQUILIN"/>
    <property type="match status" value="1"/>
</dbReference>
<evidence type="ECO:0000259" key="1">
    <source>
        <dbReference type="PROSITE" id="PS50053"/>
    </source>
</evidence>
<protein>
    <submittedName>
        <fullName evidence="2">Ubiquitin-60S ribosomal protein L40</fullName>
    </submittedName>
</protein>
<dbReference type="InterPro" id="IPR015496">
    <property type="entry name" value="Ubiquilin"/>
</dbReference>
<feature type="domain" description="Ubiquitin-like" evidence="1">
    <location>
        <begin position="1"/>
        <end position="76"/>
    </location>
</feature>
<gene>
    <name evidence="2" type="primary">UBA52</name>
    <name evidence="2" type="ORF">MHBO_001575</name>
</gene>
<keyword evidence="3" id="KW-1185">Reference proteome</keyword>
<dbReference type="Pfam" id="PF00240">
    <property type="entry name" value="ubiquitin"/>
    <property type="match status" value="1"/>
</dbReference>
<dbReference type="Proteomes" id="UP001439008">
    <property type="component" value="Unassembled WGS sequence"/>
</dbReference>
<comment type="caution">
    <text evidence="2">The sequence shown here is derived from an EMBL/GenBank/DDBJ whole genome shotgun (WGS) entry which is preliminary data.</text>
</comment>
<dbReference type="InterPro" id="IPR000626">
    <property type="entry name" value="Ubiquitin-like_dom"/>
</dbReference>
<keyword evidence="2" id="KW-0689">Ribosomal protein</keyword>